<dbReference type="Pfam" id="PF01535">
    <property type="entry name" value="PPR"/>
    <property type="match status" value="5"/>
</dbReference>
<protein>
    <recommendedName>
        <fullName evidence="5">Pentacotripeptide-repeat region of PRORP domain-containing protein</fullName>
    </recommendedName>
</protein>
<proteinExistence type="predicted"/>
<dbReference type="SUPFAM" id="SSF81901">
    <property type="entry name" value="HCP-like"/>
    <property type="match status" value="1"/>
</dbReference>
<evidence type="ECO:0000256" key="2">
    <source>
        <dbReference type="PROSITE-ProRule" id="PRU00708"/>
    </source>
</evidence>
<evidence type="ECO:0000256" key="1">
    <source>
        <dbReference type="ARBA" id="ARBA00022737"/>
    </source>
</evidence>
<dbReference type="NCBIfam" id="TIGR00756">
    <property type="entry name" value="PPR"/>
    <property type="match status" value="3"/>
</dbReference>
<dbReference type="InterPro" id="IPR002885">
    <property type="entry name" value="PPR_rpt"/>
</dbReference>
<gene>
    <name evidence="3" type="ORF">PGLA2088_LOCUS35343</name>
</gene>
<reference evidence="3" key="1">
    <citation type="submission" date="2021-02" db="EMBL/GenBank/DDBJ databases">
        <authorList>
            <person name="Dougan E. K."/>
            <person name="Rhodes N."/>
            <person name="Thang M."/>
            <person name="Chan C."/>
        </authorList>
    </citation>
    <scope>NUCLEOTIDE SEQUENCE</scope>
</reference>
<dbReference type="Gene3D" id="1.25.40.10">
    <property type="entry name" value="Tetratricopeptide repeat domain"/>
    <property type="match status" value="3"/>
</dbReference>
<keyword evidence="1" id="KW-0677">Repeat</keyword>
<feature type="repeat" description="PPR" evidence="2">
    <location>
        <begin position="274"/>
        <end position="308"/>
    </location>
</feature>
<dbReference type="InterPro" id="IPR011990">
    <property type="entry name" value="TPR-like_helical_dom_sf"/>
</dbReference>
<dbReference type="EMBL" id="CAJNNW010031819">
    <property type="protein sequence ID" value="CAE8709234.1"/>
    <property type="molecule type" value="Genomic_DNA"/>
</dbReference>
<feature type="repeat" description="PPR" evidence="2">
    <location>
        <begin position="200"/>
        <end position="230"/>
    </location>
</feature>
<feature type="repeat" description="PPR" evidence="2">
    <location>
        <begin position="309"/>
        <end position="343"/>
    </location>
</feature>
<dbReference type="AlphaFoldDB" id="A0A813KQF7"/>
<comment type="caution">
    <text evidence="3">The sequence shown here is derived from an EMBL/GenBank/DDBJ whole genome shotgun (WGS) entry which is preliminary data.</text>
</comment>
<dbReference type="PANTHER" id="PTHR47447">
    <property type="entry name" value="OS03G0856100 PROTEIN"/>
    <property type="match status" value="1"/>
</dbReference>
<accession>A0A813KQF7</accession>
<name>A0A813KQF7_POLGL</name>
<evidence type="ECO:0000313" key="3">
    <source>
        <dbReference type="EMBL" id="CAE8709234.1"/>
    </source>
</evidence>
<sequence length="510" mass="55558">MIHAGSSLCSWHGPLQLAQHGAEKSCLAEAIAQRSVPKGPQVGFRPRRTGFAILACGVCSAGVARCRARERLGRRVGFCRRLAQESPRHGGDLPFGSEQLDKFAKAKDVEAARLVYEQMLPEIQGYSDSIKRVVVNTMIKACSDSGDARSGEEFYDSLQTLRLQPNSKTYGKLIEAAAKSGNIAVAESWMNKLSTAMDPDRVHFSTMIDACAKKGDVARAHGWFAKMIDSVGLSDPKSDTAALSAVIEVYAQQGDPLQATHWLDWGCARRIAPDVVTFTNVLTAYSRKGDLSGAESSLQQMVSLSLKPTMVTYSSLIDACAKVGDAEKAESWFRKCLDQGLEPDITHYRAVLDAHVQSQNLGNAEHWLSVISSTGLQLGLIGNTVMVKAYAKAGDMDRVERLLGDMQRTSVECDDVLIGTVISGYADLGQTVAAERWFRQLRHRTVKGYTTLLKGYGKSAPRLTEHAVDLIKEMLAEGIRPNPVTLKTLERVLGRSRATQLCADLGIDSP</sequence>
<dbReference type="Pfam" id="PF13041">
    <property type="entry name" value="PPR_2"/>
    <property type="match status" value="1"/>
</dbReference>
<dbReference type="Proteomes" id="UP000626109">
    <property type="component" value="Unassembled WGS sequence"/>
</dbReference>
<evidence type="ECO:0008006" key="5">
    <source>
        <dbReference type="Google" id="ProtNLM"/>
    </source>
</evidence>
<organism evidence="3 4">
    <name type="scientific">Polarella glacialis</name>
    <name type="common">Dinoflagellate</name>
    <dbReference type="NCBI Taxonomy" id="89957"/>
    <lineage>
        <taxon>Eukaryota</taxon>
        <taxon>Sar</taxon>
        <taxon>Alveolata</taxon>
        <taxon>Dinophyceae</taxon>
        <taxon>Suessiales</taxon>
        <taxon>Suessiaceae</taxon>
        <taxon>Polarella</taxon>
    </lineage>
</organism>
<feature type="repeat" description="PPR" evidence="2">
    <location>
        <begin position="445"/>
        <end position="481"/>
    </location>
</feature>
<dbReference type="PROSITE" id="PS51375">
    <property type="entry name" value="PPR"/>
    <property type="match status" value="4"/>
</dbReference>
<evidence type="ECO:0000313" key="4">
    <source>
        <dbReference type="Proteomes" id="UP000626109"/>
    </source>
</evidence>
<dbReference type="PANTHER" id="PTHR47447:SF21">
    <property type="entry name" value="PENTACOTRIPEPTIDE-REPEAT REGION OF PRORP DOMAIN-CONTAINING PROTEIN"/>
    <property type="match status" value="1"/>
</dbReference>